<sequence length="220" mass="23142">MKVAVVLYEAVEPVDLAVVGVLSMAKRITDDLEYFTVAETEGPVVLQNGLTVHADYAFANAPAVDVVIVTGGPGWTRQTNNKSMLGFLRSRAAENECIASVCTGAMILAAAGLLDGKPATTKSQVAPPEISPLSVLSERFGIDSSEALVIDAGNIVTGGGVTLGIDTTLYLLARYLGEDVASETARIMEYKAARQANMDRLPIQILTESDGQCTPALTQP</sequence>
<dbReference type="Pfam" id="PF01965">
    <property type="entry name" value="DJ-1_PfpI"/>
    <property type="match status" value="1"/>
</dbReference>
<dbReference type="InterPro" id="IPR029062">
    <property type="entry name" value="Class_I_gatase-like"/>
</dbReference>
<evidence type="ECO:0000259" key="1">
    <source>
        <dbReference type="Pfam" id="PF01965"/>
    </source>
</evidence>
<dbReference type="InterPro" id="IPR002818">
    <property type="entry name" value="DJ-1/PfpI"/>
</dbReference>
<accession>A0A2I8EZ57</accession>
<organism evidence="2 3">
    <name type="scientific">Paraburkholderia terrae</name>
    <dbReference type="NCBI Taxonomy" id="311230"/>
    <lineage>
        <taxon>Bacteria</taxon>
        <taxon>Pseudomonadati</taxon>
        <taxon>Pseudomonadota</taxon>
        <taxon>Betaproteobacteria</taxon>
        <taxon>Burkholderiales</taxon>
        <taxon>Burkholderiaceae</taxon>
        <taxon>Paraburkholderia</taxon>
    </lineage>
</organism>
<dbReference type="GO" id="GO:0006355">
    <property type="term" value="P:regulation of DNA-templated transcription"/>
    <property type="evidence" value="ECO:0007669"/>
    <property type="project" value="TreeGrafter"/>
</dbReference>
<protein>
    <submittedName>
        <fullName evidence="2">DJ-1/PfpI family protein</fullName>
    </submittedName>
</protein>
<dbReference type="RefSeq" id="WP_042309707.1">
    <property type="nucleotide sequence ID" value="NZ_CP026113.1"/>
</dbReference>
<gene>
    <name evidence="2" type="ORF">C2L65_35380</name>
</gene>
<dbReference type="KEGG" id="pter:C2L65_35380"/>
<dbReference type="SUPFAM" id="SSF52317">
    <property type="entry name" value="Class I glutamine amidotransferase-like"/>
    <property type="match status" value="1"/>
</dbReference>
<reference evidence="2 3" key="1">
    <citation type="submission" date="2018-01" db="EMBL/GenBank/DDBJ databases">
        <title>Species boundaries and ecological features among Paraburkholderia terrae DSMZ17804T, P. hospita DSMZ17164T and P. caribensis DSMZ13236T.</title>
        <authorList>
            <person name="Pratama A.A."/>
        </authorList>
    </citation>
    <scope>NUCLEOTIDE SEQUENCE [LARGE SCALE GENOMIC DNA]</scope>
    <source>
        <strain evidence="2 3">DSM 17804</strain>
    </source>
</reference>
<dbReference type="PANTHER" id="PTHR43130:SF3">
    <property type="entry name" value="HTH-TYPE TRANSCRIPTIONAL REGULATOR RV1931C"/>
    <property type="match status" value="1"/>
</dbReference>
<dbReference type="Proteomes" id="UP000243502">
    <property type="component" value="Chromosome 3"/>
</dbReference>
<evidence type="ECO:0000313" key="2">
    <source>
        <dbReference type="EMBL" id="AUT64903.1"/>
    </source>
</evidence>
<dbReference type="Gene3D" id="3.40.50.880">
    <property type="match status" value="1"/>
</dbReference>
<dbReference type="AlphaFoldDB" id="A0A2I8EZ57"/>
<evidence type="ECO:0000313" key="3">
    <source>
        <dbReference type="Proteomes" id="UP000243502"/>
    </source>
</evidence>
<dbReference type="EMBL" id="CP026113">
    <property type="protein sequence ID" value="AUT64903.1"/>
    <property type="molecule type" value="Genomic_DNA"/>
</dbReference>
<name>A0A2I8EZ57_9BURK</name>
<feature type="domain" description="DJ-1/PfpI" evidence="1">
    <location>
        <begin position="1"/>
        <end position="170"/>
    </location>
</feature>
<proteinExistence type="predicted"/>
<dbReference type="PANTHER" id="PTHR43130">
    <property type="entry name" value="ARAC-FAMILY TRANSCRIPTIONAL REGULATOR"/>
    <property type="match status" value="1"/>
</dbReference>
<dbReference type="OrthoDB" id="9803764at2"/>
<dbReference type="InterPro" id="IPR052158">
    <property type="entry name" value="INH-QAR"/>
</dbReference>
<dbReference type="CDD" id="cd03139">
    <property type="entry name" value="GATase1_PfpI_2"/>
    <property type="match status" value="1"/>
</dbReference>